<dbReference type="GO" id="GO:0006310">
    <property type="term" value="P:DNA recombination"/>
    <property type="evidence" value="ECO:0007669"/>
    <property type="project" value="UniProtKB-KW"/>
</dbReference>
<dbReference type="Pfam" id="PF00589">
    <property type="entry name" value="Phage_integrase"/>
    <property type="match status" value="1"/>
</dbReference>
<dbReference type="GO" id="GO:0015074">
    <property type="term" value="P:DNA integration"/>
    <property type="evidence" value="ECO:0007669"/>
    <property type="project" value="UniProtKB-KW"/>
</dbReference>
<dbReference type="Proteomes" id="UP000626148">
    <property type="component" value="Unassembled WGS sequence"/>
</dbReference>
<evidence type="ECO:0000313" key="4">
    <source>
        <dbReference type="EMBL" id="GGX63862.1"/>
    </source>
</evidence>
<comment type="caution">
    <text evidence="4">The sequence shown here is derived from an EMBL/GenBank/DDBJ whole genome shotgun (WGS) entry which is preliminary data.</text>
</comment>
<evidence type="ECO:0000256" key="1">
    <source>
        <dbReference type="ARBA" id="ARBA00022908"/>
    </source>
</evidence>
<dbReference type="PANTHER" id="PTHR30349">
    <property type="entry name" value="PHAGE INTEGRASE-RELATED"/>
    <property type="match status" value="1"/>
</dbReference>
<name>A0A918KIF1_9GAMM</name>
<dbReference type="InterPro" id="IPR050090">
    <property type="entry name" value="Tyrosine_recombinase_XerCD"/>
</dbReference>
<dbReference type="SUPFAM" id="SSF56349">
    <property type="entry name" value="DNA breaking-rejoining enzymes"/>
    <property type="match status" value="1"/>
</dbReference>
<evidence type="ECO:0000259" key="3">
    <source>
        <dbReference type="PROSITE" id="PS51898"/>
    </source>
</evidence>
<dbReference type="PROSITE" id="PS51898">
    <property type="entry name" value="TYR_RECOMBINASE"/>
    <property type="match status" value="1"/>
</dbReference>
<accession>A0A918KIF1</accession>
<dbReference type="InterPro" id="IPR013762">
    <property type="entry name" value="Integrase-like_cat_sf"/>
</dbReference>
<dbReference type="Gene3D" id="1.10.443.10">
    <property type="entry name" value="Intergrase catalytic core"/>
    <property type="match status" value="1"/>
</dbReference>
<dbReference type="AlphaFoldDB" id="A0A918KIF1"/>
<keyword evidence="1" id="KW-0229">DNA integration</keyword>
<keyword evidence="2" id="KW-0233">DNA recombination</keyword>
<protein>
    <recommendedName>
        <fullName evidence="3">Tyr recombinase domain-containing protein</fullName>
    </recommendedName>
</protein>
<dbReference type="InterPro" id="IPR002104">
    <property type="entry name" value="Integrase_catalytic"/>
</dbReference>
<reference evidence="4" key="2">
    <citation type="submission" date="2020-09" db="EMBL/GenBank/DDBJ databases">
        <authorList>
            <person name="Sun Q."/>
            <person name="Kim S."/>
        </authorList>
    </citation>
    <scope>NUCLEOTIDE SEQUENCE</scope>
    <source>
        <strain evidence="4">KCTC 22169</strain>
    </source>
</reference>
<keyword evidence="5" id="KW-1185">Reference proteome</keyword>
<dbReference type="InterPro" id="IPR011010">
    <property type="entry name" value="DNA_brk_join_enz"/>
</dbReference>
<dbReference type="PANTHER" id="PTHR30349:SF64">
    <property type="entry name" value="PROPHAGE INTEGRASE INTD-RELATED"/>
    <property type="match status" value="1"/>
</dbReference>
<dbReference type="GO" id="GO:0003677">
    <property type="term" value="F:DNA binding"/>
    <property type="evidence" value="ECO:0007669"/>
    <property type="project" value="InterPro"/>
</dbReference>
<sequence>MVETRSWSTVKVARNAIQFFYRFVFDRPWDWIPIVKPPKVQPLQDVLSMEELNLIINHTRKLSYQVYFLTTYSLGLRLSETLHLQVGDIDSHLMRVHIRRSKGNKDRFVPLPLLTLKALRRYWVTHRHSTLLFPGGKPPHERDGQPLVMDKGGVQRAIKLVAKECGIRKNVHIHNLRHSFATHLLENGINLRTIQALLGHVSPVTTAIYTKMTEEAQQNGALMINALIDRFEIDWVAP</sequence>
<gene>
    <name evidence="4" type="ORF">GCM10007392_34380</name>
</gene>
<dbReference type="EMBL" id="BMXR01000009">
    <property type="protein sequence ID" value="GGX63862.1"/>
    <property type="molecule type" value="Genomic_DNA"/>
</dbReference>
<reference evidence="4" key="1">
    <citation type="journal article" date="2014" name="Int. J. Syst. Evol. Microbiol.">
        <title>Complete genome sequence of Corynebacterium casei LMG S-19264T (=DSM 44701T), isolated from a smear-ripened cheese.</title>
        <authorList>
            <consortium name="US DOE Joint Genome Institute (JGI-PGF)"/>
            <person name="Walter F."/>
            <person name="Albersmeier A."/>
            <person name="Kalinowski J."/>
            <person name="Ruckert C."/>
        </authorList>
    </citation>
    <scope>NUCLEOTIDE SEQUENCE</scope>
    <source>
        <strain evidence="4">KCTC 22169</strain>
    </source>
</reference>
<organism evidence="4 5">
    <name type="scientific">Saccharospirillum salsuginis</name>
    <dbReference type="NCBI Taxonomy" id="418750"/>
    <lineage>
        <taxon>Bacteria</taxon>
        <taxon>Pseudomonadati</taxon>
        <taxon>Pseudomonadota</taxon>
        <taxon>Gammaproteobacteria</taxon>
        <taxon>Oceanospirillales</taxon>
        <taxon>Saccharospirillaceae</taxon>
        <taxon>Saccharospirillum</taxon>
    </lineage>
</organism>
<evidence type="ECO:0000256" key="2">
    <source>
        <dbReference type="ARBA" id="ARBA00023172"/>
    </source>
</evidence>
<evidence type="ECO:0000313" key="5">
    <source>
        <dbReference type="Proteomes" id="UP000626148"/>
    </source>
</evidence>
<feature type="domain" description="Tyr recombinase" evidence="3">
    <location>
        <begin position="42"/>
        <end position="222"/>
    </location>
</feature>
<proteinExistence type="predicted"/>